<keyword evidence="2" id="KW-1185">Reference proteome</keyword>
<name>A0A4Z2DY67_9TELE</name>
<evidence type="ECO:0000313" key="1">
    <source>
        <dbReference type="EMBL" id="TNN21501.1"/>
    </source>
</evidence>
<evidence type="ECO:0000313" key="2">
    <source>
        <dbReference type="Proteomes" id="UP000314294"/>
    </source>
</evidence>
<comment type="caution">
    <text evidence="1">The sequence shown here is derived from an EMBL/GenBank/DDBJ whole genome shotgun (WGS) entry which is preliminary data.</text>
</comment>
<sequence length="72" mass="7997">MSRLAESNIRYTTHIIDVDHQLTSTLLREAHAATTTNNESLFQLRPSASVERRRLWGRTSVSPVASTTAASD</sequence>
<dbReference type="Proteomes" id="UP000314294">
    <property type="component" value="Unassembled WGS sequence"/>
</dbReference>
<dbReference type="EMBL" id="SRLO01027595">
    <property type="protein sequence ID" value="TNN21501.1"/>
    <property type="molecule type" value="Genomic_DNA"/>
</dbReference>
<accession>A0A4Z2DY67</accession>
<protein>
    <submittedName>
        <fullName evidence="1">Uncharacterized protein</fullName>
    </submittedName>
</protein>
<dbReference type="AlphaFoldDB" id="A0A4Z2DY67"/>
<proteinExistence type="predicted"/>
<reference evidence="1 2" key="1">
    <citation type="submission" date="2019-03" db="EMBL/GenBank/DDBJ databases">
        <title>First draft genome of Liparis tanakae, snailfish: a comprehensive survey of snailfish specific genes.</title>
        <authorList>
            <person name="Kim W."/>
            <person name="Song I."/>
            <person name="Jeong J.-H."/>
            <person name="Kim D."/>
            <person name="Kim S."/>
            <person name="Ryu S."/>
            <person name="Song J.Y."/>
            <person name="Lee S.K."/>
        </authorList>
    </citation>
    <scope>NUCLEOTIDE SEQUENCE [LARGE SCALE GENOMIC DNA]</scope>
    <source>
        <tissue evidence="1">Muscle</tissue>
    </source>
</reference>
<gene>
    <name evidence="1" type="ORF">EYF80_068388</name>
</gene>
<organism evidence="1 2">
    <name type="scientific">Liparis tanakae</name>
    <name type="common">Tanaka's snailfish</name>
    <dbReference type="NCBI Taxonomy" id="230148"/>
    <lineage>
        <taxon>Eukaryota</taxon>
        <taxon>Metazoa</taxon>
        <taxon>Chordata</taxon>
        <taxon>Craniata</taxon>
        <taxon>Vertebrata</taxon>
        <taxon>Euteleostomi</taxon>
        <taxon>Actinopterygii</taxon>
        <taxon>Neopterygii</taxon>
        <taxon>Teleostei</taxon>
        <taxon>Neoteleostei</taxon>
        <taxon>Acanthomorphata</taxon>
        <taxon>Eupercaria</taxon>
        <taxon>Perciformes</taxon>
        <taxon>Cottioidei</taxon>
        <taxon>Cottales</taxon>
        <taxon>Liparidae</taxon>
        <taxon>Liparis</taxon>
    </lineage>
</organism>